<keyword evidence="10" id="KW-1185">Reference proteome</keyword>
<feature type="transmembrane region" description="Helical" evidence="8">
    <location>
        <begin position="51"/>
        <end position="69"/>
    </location>
</feature>
<organism evidence="9 10">
    <name type="scientific">Microbacterium gilvum</name>
    <dbReference type="NCBI Taxonomy" id="1336204"/>
    <lineage>
        <taxon>Bacteria</taxon>
        <taxon>Bacillati</taxon>
        <taxon>Actinomycetota</taxon>
        <taxon>Actinomycetes</taxon>
        <taxon>Micrococcales</taxon>
        <taxon>Microbacteriaceae</taxon>
        <taxon>Microbacterium</taxon>
    </lineage>
</organism>
<comment type="subcellular location">
    <subcellularLocation>
        <location evidence="1">Cell membrane</location>
        <topology evidence="1">Multi-pass membrane protein</topology>
    </subcellularLocation>
</comment>
<dbReference type="Pfam" id="PF01594">
    <property type="entry name" value="AI-2E_transport"/>
    <property type="match status" value="1"/>
</dbReference>
<evidence type="ECO:0000256" key="5">
    <source>
        <dbReference type="ARBA" id="ARBA00022692"/>
    </source>
</evidence>
<feature type="transmembrane region" description="Helical" evidence="8">
    <location>
        <begin position="225"/>
        <end position="247"/>
    </location>
</feature>
<evidence type="ECO:0000313" key="9">
    <source>
        <dbReference type="EMBL" id="GAA4773315.1"/>
    </source>
</evidence>
<evidence type="ECO:0000256" key="8">
    <source>
        <dbReference type="SAM" id="Phobius"/>
    </source>
</evidence>
<evidence type="ECO:0000256" key="6">
    <source>
        <dbReference type="ARBA" id="ARBA00022989"/>
    </source>
</evidence>
<reference evidence="10" key="1">
    <citation type="journal article" date="2019" name="Int. J. Syst. Evol. Microbiol.">
        <title>The Global Catalogue of Microorganisms (GCM) 10K type strain sequencing project: providing services to taxonomists for standard genome sequencing and annotation.</title>
        <authorList>
            <consortium name="The Broad Institute Genomics Platform"/>
            <consortium name="The Broad Institute Genome Sequencing Center for Infectious Disease"/>
            <person name="Wu L."/>
            <person name="Ma J."/>
        </authorList>
    </citation>
    <scope>NUCLEOTIDE SEQUENCE [LARGE SCALE GENOMIC DNA]</scope>
    <source>
        <strain evidence="10">JCM 18537</strain>
    </source>
</reference>
<feature type="transmembrane region" description="Helical" evidence="8">
    <location>
        <begin position="25"/>
        <end position="45"/>
    </location>
</feature>
<feature type="transmembrane region" description="Helical" evidence="8">
    <location>
        <begin position="280"/>
        <end position="302"/>
    </location>
</feature>
<dbReference type="PANTHER" id="PTHR21716">
    <property type="entry name" value="TRANSMEMBRANE PROTEIN"/>
    <property type="match status" value="1"/>
</dbReference>
<evidence type="ECO:0000313" key="10">
    <source>
        <dbReference type="Proteomes" id="UP001501645"/>
    </source>
</evidence>
<name>A0ABP9A461_9MICO</name>
<dbReference type="InterPro" id="IPR002549">
    <property type="entry name" value="AI-2E-like"/>
</dbReference>
<sequence>MTAEEHDVSEPPPSRTFWAFLRQPFGAGFLLTLGGLVAIALGIALSNLSTVLVYIAFALFIALGLDPLVRAISARGLSRAVGIAIVCAGFGAVLVGILLLIIPTVVDQIAQFIRSIPSLISDFQGSEVYVWLEESFGDQVGAVLAEVQAFLTTPSNIAAIGGGVLQVGTTVATAASGVVIVIVLSLYFLASLPTMKVSLIQLAPARSRARVGGLADEITASVGSYLGGMVVLALVNAAFVFVVHLVLGLPFPQLMAVTAFCITLIPLVGSVLFWAIASALALFTSPVTALVFAIVYLVYMQLEAYLLTPRVMSRTISVPGSLVVIGALVGGTLLGLLGALVAIPVTASILLIVKQVIIPRQDRKA</sequence>
<feature type="transmembrane region" description="Helical" evidence="8">
    <location>
        <begin position="81"/>
        <end position="102"/>
    </location>
</feature>
<keyword evidence="6 8" id="KW-1133">Transmembrane helix</keyword>
<dbReference type="Proteomes" id="UP001501645">
    <property type="component" value="Unassembled WGS sequence"/>
</dbReference>
<keyword evidence="7 8" id="KW-0472">Membrane</keyword>
<dbReference type="RefSeq" id="WP_345438067.1">
    <property type="nucleotide sequence ID" value="NZ_BAABKO010000002.1"/>
</dbReference>
<protein>
    <submittedName>
        <fullName evidence="9">AI-2E family transporter</fullName>
    </submittedName>
</protein>
<proteinExistence type="inferred from homology"/>
<dbReference type="EMBL" id="BAABKO010000002">
    <property type="protein sequence ID" value="GAA4773315.1"/>
    <property type="molecule type" value="Genomic_DNA"/>
</dbReference>
<feature type="transmembrane region" description="Helical" evidence="8">
    <location>
        <begin position="253"/>
        <end position="273"/>
    </location>
</feature>
<comment type="caution">
    <text evidence="9">The sequence shown here is derived from an EMBL/GenBank/DDBJ whole genome shotgun (WGS) entry which is preliminary data.</text>
</comment>
<evidence type="ECO:0000256" key="1">
    <source>
        <dbReference type="ARBA" id="ARBA00004651"/>
    </source>
</evidence>
<comment type="similarity">
    <text evidence="2">Belongs to the autoinducer-2 exporter (AI-2E) (TC 2.A.86) family.</text>
</comment>
<dbReference type="PANTHER" id="PTHR21716:SF53">
    <property type="entry name" value="PERMEASE PERM-RELATED"/>
    <property type="match status" value="1"/>
</dbReference>
<gene>
    <name evidence="9" type="ORF">GCM10023351_17100</name>
</gene>
<keyword evidence="5 8" id="KW-0812">Transmembrane</keyword>
<evidence type="ECO:0000256" key="4">
    <source>
        <dbReference type="ARBA" id="ARBA00022475"/>
    </source>
</evidence>
<evidence type="ECO:0000256" key="2">
    <source>
        <dbReference type="ARBA" id="ARBA00009773"/>
    </source>
</evidence>
<feature type="transmembrane region" description="Helical" evidence="8">
    <location>
        <begin position="171"/>
        <end position="190"/>
    </location>
</feature>
<feature type="transmembrane region" description="Helical" evidence="8">
    <location>
        <begin position="322"/>
        <end position="353"/>
    </location>
</feature>
<accession>A0ABP9A461</accession>
<keyword evidence="4" id="KW-1003">Cell membrane</keyword>
<keyword evidence="3" id="KW-0813">Transport</keyword>
<evidence type="ECO:0000256" key="3">
    <source>
        <dbReference type="ARBA" id="ARBA00022448"/>
    </source>
</evidence>
<evidence type="ECO:0000256" key="7">
    <source>
        <dbReference type="ARBA" id="ARBA00023136"/>
    </source>
</evidence>